<dbReference type="GO" id="GO:0046872">
    <property type="term" value="F:metal ion binding"/>
    <property type="evidence" value="ECO:0007669"/>
    <property type="project" value="UniProtKB-KW"/>
</dbReference>
<dbReference type="InterPro" id="IPR018303">
    <property type="entry name" value="ATPase_P-typ_P_site"/>
</dbReference>
<dbReference type="RefSeq" id="WP_012319528.1">
    <property type="nucleotide sequence ID" value="NC_010505.1"/>
</dbReference>
<dbReference type="PANTHER" id="PTHR48085:SF5">
    <property type="entry name" value="CADMIUM_ZINC-TRANSPORTING ATPASE HMA4-RELATED"/>
    <property type="match status" value="1"/>
</dbReference>
<dbReference type="InterPro" id="IPR023214">
    <property type="entry name" value="HAD_sf"/>
</dbReference>
<evidence type="ECO:0000256" key="10">
    <source>
        <dbReference type="RuleBase" id="RU362081"/>
    </source>
</evidence>
<dbReference type="SUPFAM" id="SSF81665">
    <property type="entry name" value="Calcium ATPase, transmembrane domain M"/>
    <property type="match status" value="1"/>
</dbReference>
<comment type="subcellular location">
    <subcellularLocation>
        <location evidence="10">Cell membrane</location>
    </subcellularLocation>
    <subcellularLocation>
        <location evidence="1">Membrane</location>
    </subcellularLocation>
</comment>
<dbReference type="PANTHER" id="PTHR48085">
    <property type="entry name" value="CADMIUM/ZINC-TRANSPORTING ATPASE HMA2-RELATED"/>
    <property type="match status" value="1"/>
</dbReference>
<dbReference type="InterPro" id="IPR059000">
    <property type="entry name" value="ATPase_P-type_domA"/>
</dbReference>
<dbReference type="InterPro" id="IPR051014">
    <property type="entry name" value="Cation_Transport_ATPase_IB"/>
</dbReference>
<dbReference type="PROSITE" id="PS00154">
    <property type="entry name" value="ATPASE_E1_E2"/>
    <property type="match status" value="1"/>
</dbReference>
<dbReference type="InterPro" id="IPR036412">
    <property type="entry name" value="HAD-like_sf"/>
</dbReference>
<dbReference type="PRINTS" id="PR00120">
    <property type="entry name" value="HATPASE"/>
</dbReference>
<feature type="domain" description="P-type ATPase A" evidence="11">
    <location>
        <begin position="132"/>
        <end position="231"/>
    </location>
</feature>
<keyword evidence="5" id="KW-1278">Translocase</keyword>
<dbReference type="GO" id="GO:0005886">
    <property type="term" value="C:plasma membrane"/>
    <property type="evidence" value="ECO:0007669"/>
    <property type="project" value="UniProtKB-SubCell"/>
</dbReference>
<proteinExistence type="inferred from homology"/>
<dbReference type="NCBIfam" id="TIGR01494">
    <property type="entry name" value="ATPase_P-type"/>
    <property type="match status" value="1"/>
</dbReference>
<keyword evidence="4 10" id="KW-0479">Metal-binding</keyword>
<keyword evidence="7 10" id="KW-0472">Membrane</keyword>
<keyword evidence="10" id="KW-0067">ATP-binding</keyword>
<evidence type="ECO:0000256" key="8">
    <source>
        <dbReference type="ARBA" id="ARBA00039097"/>
    </source>
</evidence>
<dbReference type="GeneID" id="6138608"/>
<dbReference type="GO" id="GO:0005524">
    <property type="term" value="F:ATP binding"/>
    <property type="evidence" value="ECO:0007669"/>
    <property type="project" value="UniProtKB-UniRule"/>
</dbReference>
<dbReference type="GO" id="GO:0016887">
    <property type="term" value="F:ATP hydrolysis activity"/>
    <property type="evidence" value="ECO:0007669"/>
    <property type="project" value="InterPro"/>
</dbReference>
<dbReference type="EC" id="7.2.2.12" evidence="8"/>
<dbReference type="InterPro" id="IPR008250">
    <property type="entry name" value="ATPase_P-typ_transduc_dom_A_sf"/>
</dbReference>
<organism evidence="12 13">
    <name type="scientific">Methylobacterium radiotolerans (strain ATCC 27329 / DSM 1819 / JCM 2831 / NBRC 15690 / NCIMB 10815 / 0-1)</name>
    <dbReference type="NCBI Taxonomy" id="426355"/>
    <lineage>
        <taxon>Bacteria</taxon>
        <taxon>Pseudomonadati</taxon>
        <taxon>Pseudomonadota</taxon>
        <taxon>Alphaproteobacteria</taxon>
        <taxon>Hyphomicrobiales</taxon>
        <taxon>Methylobacteriaceae</taxon>
        <taxon>Methylobacterium</taxon>
    </lineage>
</organism>
<dbReference type="SUPFAM" id="SSF56784">
    <property type="entry name" value="HAD-like"/>
    <property type="match status" value="1"/>
</dbReference>
<dbReference type="HOGENOM" id="CLU_001771_6_3_5"/>
<gene>
    <name evidence="12" type="ordered locus">Mrad2831_2566</name>
</gene>
<dbReference type="eggNOG" id="COG2217">
    <property type="taxonomic scope" value="Bacteria"/>
</dbReference>
<evidence type="ECO:0000256" key="4">
    <source>
        <dbReference type="ARBA" id="ARBA00022723"/>
    </source>
</evidence>
<keyword evidence="10" id="KW-1003">Cell membrane</keyword>
<feature type="transmembrane region" description="Helical" evidence="10">
    <location>
        <begin position="247"/>
        <end position="266"/>
    </location>
</feature>
<dbReference type="Gene3D" id="3.40.1110.10">
    <property type="entry name" value="Calcium-transporting ATPase, cytoplasmic domain N"/>
    <property type="match status" value="1"/>
</dbReference>
<dbReference type="GO" id="GO:0016463">
    <property type="term" value="F:P-type zinc transporter activity"/>
    <property type="evidence" value="ECO:0007669"/>
    <property type="project" value="UniProtKB-EC"/>
</dbReference>
<keyword evidence="10" id="KW-0547">Nucleotide-binding</keyword>
<dbReference type="InterPro" id="IPR044492">
    <property type="entry name" value="P_typ_ATPase_HD_dom"/>
</dbReference>
<keyword evidence="3 10" id="KW-0812">Transmembrane</keyword>
<dbReference type="STRING" id="426355.Mrad2831_2566"/>
<dbReference type="Gene3D" id="3.40.50.1000">
    <property type="entry name" value="HAD superfamily/HAD-like"/>
    <property type="match status" value="1"/>
</dbReference>
<dbReference type="InterPro" id="IPR023299">
    <property type="entry name" value="ATPase_P-typ_cyto_dom_N"/>
</dbReference>
<evidence type="ECO:0000256" key="1">
    <source>
        <dbReference type="ARBA" id="ARBA00004370"/>
    </source>
</evidence>
<dbReference type="EMBL" id="CP001001">
    <property type="protein sequence ID" value="ACB24555.1"/>
    <property type="molecule type" value="Genomic_DNA"/>
</dbReference>
<evidence type="ECO:0000256" key="2">
    <source>
        <dbReference type="ARBA" id="ARBA00006024"/>
    </source>
</evidence>
<feature type="transmembrane region" description="Helical" evidence="10">
    <location>
        <begin position="51"/>
        <end position="70"/>
    </location>
</feature>
<dbReference type="Pfam" id="PF00122">
    <property type="entry name" value="E1-E2_ATPase"/>
    <property type="match status" value="1"/>
</dbReference>
<feature type="transmembrane region" description="Helical" evidence="10">
    <location>
        <begin position="82"/>
        <end position="108"/>
    </location>
</feature>
<evidence type="ECO:0000313" key="12">
    <source>
        <dbReference type="EMBL" id="ACB24555.1"/>
    </source>
</evidence>
<sequence length="642" mass="64721">MTTAAVGSPETNRPAVAGWMPGLRGWLAALPLAGLSAGLAAQAVGRADIAAAAWTVATLAVLGALLIQVVTSLAKGDVGLDLVALLSMGGALALSQPLAGAVIALMYAGGQSLEAYASGRAGSAMTALIARQPRTALREEDGALTEVPLAALVPGDRILVRVGDVLPVDGRVASGRAVLDRSSLTGEALPVSFGANELVLSGTVNAGEPFTLVAERPAAESTYAGIVRLVEAARSQKAPMARLADRYGLAFLSLTLLLAGGAWLATGDPLRALSVLVVATPCPLILAVPVALVSGLSRAAGIGVLIKGGGALELLARIRVVVVDKTGTLTHGTARLVSVQTLAALDEAEILRLAASLDQASGHPVARALVEEARRRGMPLAQPTMVTESPGDGVTGVVEGRHLLVGGPRLMRMNDVRFLPADGPRHAAAAAATVLVAIDGTPAAILEFADPLRADGGNALAELRACGIERVVLATGDRRAVAEALVNGLSVDAVAADLDPAAKTDTVMAERRNGPVVMMVGDGVNDAPALAAADLGVALGARGAAAAAEAADVVLLVDSLAPLPRAIRIARRARAIALQSVWVGLGLSLAGMVAAALGYLSPLQGALLQEAIDVAVILNAMRALGGPQVGRKPEARGVPRPS</sequence>
<dbReference type="Pfam" id="PF00702">
    <property type="entry name" value="Hydrolase"/>
    <property type="match status" value="1"/>
</dbReference>
<evidence type="ECO:0000313" key="13">
    <source>
        <dbReference type="Proteomes" id="UP000006589"/>
    </source>
</evidence>
<dbReference type="SFLD" id="SFLDS00003">
    <property type="entry name" value="Haloacid_Dehalogenase"/>
    <property type="match status" value="1"/>
</dbReference>
<dbReference type="PATRIC" id="fig|426355.14.peg.2635"/>
<evidence type="ECO:0000259" key="11">
    <source>
        <dbReference type="Pfam" id="PF00122"/>
    </source>
</evidence>
<comment type="similarity">
    <text evidence="2 10">Belongs to the cation transport ATPase (P-type) (TC 3.A.3) family. Type IB subfamily.</text>
</comment>
<dbReference type="SUPFAM" id="SSF81653">
    <property type="entry name" value="Calcium ATPase, transduction domain A"/>
    <property type="match status" value="1"/>
</dbReference>
<dbReference type="GO" id="GO:0015086">
    <property type="term" value="F:cadmium ion transmembrane transporter activity"/>
    <property type="evidence" value="ECO:0007669"/>
    <property type="project" value="TreeGrafter"/>
</dbReference>
<protein>
    <recommendedName>
        <fullName evidence="8">P-type Zn(2+) transporter</fullName>
        <ecNumber evidence="8">7.2.2.12</ecNumber>
    </recommendedName>
</protein>
<dbReference type="InterPro" id="IPR023298">
    <property type="entry name" value="ATPase_P-typ_TM_dom_sf"/>
</dbReference>
<evidence type="ECO:0000256" key="6">
    <source>
        <dbReference type="ARBA" id="ARBA00022989"/>
    </source>
</evidence>
<feature type="transmembrane region" description="Helical" evidence="10">
    <location>
        <begin position="272"/>
        <end position="293"/>
    </location>
</feature>
<dbReference type="OrthoDB" id="9813266at2"/>
<name>B1M105_METRJ</name>
<dbReference type="PRINTS" id="PR00119">
    <property type="entry name" value="CATATPASE"/>
</dbReference>
<evidence type="ECO:0000256" key="9">
    <source>
        <dbReference type="ARBA" id="ARBA00047308"/>
    </source>
</evidence>
<evidence type="ECO:0000256" key="5">
    <source>
        <dbReference type="ARBA" id="ARBA00022967"/>
    </source>
</evidence>
<dbReference type="NCBIfam" id="TIGR01525">
    <property type="entry name" value="ATPase-IB_hvy"/>
    <property type="match status" value="1"/>
</dbReference>
<dbReference type="AlphaFoldDB" id="B1M105"/>
<reference evidence="12 13" key="1">
    <citation type="submission" date="2008-03" db="EMBL/GenBank/DDBJ databases">
        <title>Complete sequence of chromosome of Methylobacterium radiotolerans JCM 2831.</title>
        <authorList>
            <consortium name="US DOE Joint Genome Institute"/>
            <person name="Copeland A."/>
            <person name="Lucas S."/>
            <person name="Lapidus A."/>
            <person name="Glavina del Rio T."/>
            <person name="Dalin E."/>
            <person name="Tice H."/>
            <person name="Bruce D."/>
            <person name="Goodwin L."/>
            <person name="Pitluck S."/>
            <person name="Kiss H."/>
            <person name="Brettin T."/>
            <person name="Detter J.C."/>
            <person name="Han C."/>
            <person name="Kuske C.R."/>
            <person name="Schmutz J."/>
            <person name="Larimer F."/>
            <person name="Land M."/>
            <person name="Hauser L."/>
            <person name="Kyrpides N."/>
            <person name="Mikhailova N."/>
            <person name="Marx C.J."/>
            <person name="Richardson P."/>
        </authorList>
    </citation>
    <scope>NUCLEOTIDE SEQUENCE [LARGE SCALE GENOMIC DNA]</scope>
    <source>
        <strain evidence="13">ATCC 27329 / DSM 1819 / JCM 2831 / NBRC 15690 / NCIMB 10815 / 0-1</strain>
    </source>
</reference>
<accession>B1M105</accession>
<dbReference type="InterPro" id="IPR027256">
    <property type="entry name" value="P-typ_ATPase_IB"/>
</dbReference>
<dbReference type="Gene3D" id="2.70.150.10">
    <property type="entry name" value="Calcium-transporting ATPase, cytoplasmic transduction domain A"/>
    <property type="match status" value="1"/>
</dbReference>
<feature type="transmembrane region" description="Helical" evidence="10">
    <location>
        <begin position="575"/>
        <end position="600"/>
    </location>
</feature>
<keyword evidence="6 10" id="KW-1133">Transmembrane helix</keyword>
<dbReference type="SFLD" id="SFLDF00027">
    <property type="entry name" value="p-type_atpase"/>
    <property type="match status" value="1"/>
</dbReference>
<evidence type="ECO:0000256" key="7">
    <source>
        <dbReference type="ARBA" id="ARBA00023136"/>
    </source>
</evidence>
<evidence type="ECO:0000256" key="3">
    <source>
        <dbReference type="ARBA" id="ARBA00022692"/>
    </source>
</evidence>
<dbReference type="InterPro" id="IPR001757">
    <property type="entry name" value="P_typ_ATPase"/>
</dbReference>
<dbReference type="SFLD" id="SFLDG00002">
    <property type="entry name" value="C1.7:_P-type_atpase_like"/>
    <property type="match status" value="1"/>
</dbReference>
<comment type="catalytic activity">
    <reaction evidence="9">
        <text>Zn(2+)(in) + ATP + H2O = Zn(2+)(out) + ADP + phosphate + H(+)</text>
        <dbReference type="Rhea" id="RHEA:20621"/>
        <dbReference type="ChEBI" id="CHEBI:15377"/>
        <dbReference type="ChEBI" id="CHEBI:15378"/>
        <dbReference type="ChEBI" id="CHEBI:29105"/>
        <dbReference type="ChEBI" id="CHEBI:30616"/>
        <dbReference type="ChEBI" id="CHEBI:43474"/>
        <dbReference type="ChEBI" id="CHEBI:456216"/>
        <dbReference type="EC" id="7.2.2.12"/>
    </reaction>
</comment>
<dbReference type="Proteomes" id="UP000006589">
    <property type="component" value="Chromosome"/>
</dbReference>
<feature type="transmembrane region" description="Helical" evidence="10">
    <location>
        <begin position="26"/>
        <end position="44"/>
    </location>
</feature>
<dbReference type="KEGG" id="mrd:Mrad2831_2566"/>